<dbReference type="SUPFAM" id="SSF53955">
    <property type="entry name" value="Lysozyme-like"/>
    <property type="match status" value="1"/>
</dbReference>
<dbReference type="RefSeq" id="WP_135429509.1">
    <property type="nucleotide sequence ID" value="NZ_RPEM01000003.1"/>
</dbReference>
<dbReference type="PANTHER" id="PTHR30163:SF8">
    <property type="entry name" value="LYTIC MUREIN TRANSGLYCOSYLASE"/>
    <property type="match status" value="1"/>
</dbReference>
<feature type="domain" description="Peptidoglycan binding-like" evidence="1">
    <location>
        <begin position="359"/>
        <end position="413"/>
    </location>
</feature>
<feature type="domain" description="Transglycosylase SLT" evidence="2">
    <location>
        <begin position="46"/>
        <end position="337"/>
    </location>
</feature>
<dbReference type="SUPFAM" id="SSF47090">
    <property type="entry name" value="PGBD-like"/>
    <property type="match status" value="1"/>
</dbReference>
<organism evidence="3 4">
    <name type="scientific">Pseudotabrizicola sediminis</name>
    <dbReference type="NCBI Taxonomy" id="2486418"/>
    <lineage>
        <taxon>Bacteria</taxon>
        <taxon>Pseudomonadati</taxon>
        <taxon>Pseudomonadota</taxon>
        <taxon>Alphaproteobacteria</taxon>
        <taxon>Rhodobacterales</taxon>
        <taxon>Paracoccaceae</taxon>
        <taxon>Pseudotabrizicola</taxon>
    </lineage>
</organism>
<evidence type="ECO:0000259" key="2">
    <source>
        <dbReference type="Pfam" id="PF13406"/>
    </source>
</evidence>
<dbReference type="Gene3D" id="1.10.101.10">
    <property type="entry name" value="PGBD-like superfamily/PGBD"/>
    <property type="match status" value="1"/>
</dbReference>
<sequence>MQMNRRAVVLGLGALWLSGCVGGGGTGSVVSRGPDPGMSPVPNAGFDAWVTSYKSRAASRGLSQSTIDTAFRSAGFLPGVVERDRNQTEFTRTLEDYLAIAASPDRIAKGRAALARHRGTLAAIEARYGVEAEVVTAVWGLESQYGERRGTVPVISALATLAYDGRRGAFFEQQLTAALRILQNGDTTPANMTGSWAGAMGHTQFIPTSYLEFAVDFTGDGRRDIWADDPTDALASAAAYLSRSGWRKGQPWGVEVRLPSGFNTAVTGRGKGRNPADWSAMGVTTADGGRLPNHGAGSILIPQGAGGPAFLIFNNFNAIARYNNAVNYVIGVGHLSDRLRGGGPIRGNFPPDATGMTIADRQDLQRRLTAAGFDTEGSDGVIGAKTRAAIEGFQRARGLPVTGEPSRSLLQTLGG</sequence>
<dbReference type="InterPro" id="IPR043426">
    <property type="entry name" value="MltB-like"/>
</dbReference>
<dbReference type="Gene3D" id="1.10.530.10">
    <property type="match status" value="1"/>
</dbReference>
<dbReference type="PROSITE" id="PS51257">
    <property type="entry name" value="PROKAR_LIPOPROTEIN"/>
    <property type="match status" value="1"/>
</dbReference>
<comment type="caution">
    <text evidence="3">The sequence shown here is derived from an EMBL/GenBank/DDBJ whole genome shotgun (WGS) entry which is preliminary data.</text>
</comment>
<name>A0ABY2KNR1_9RHOB</name>
<dbReference type="Pfam" id="PF13406">
    <property type="entry name" value="SLT_2"/>
    <property type="match status" value="1"/>
</dbReference>
<evidence type="ECO:0000313" key="3">
    <source>
        <dbReference type="EMBL" id="TGD44242.1"/>
    </source>
</evidence>
<dbReference type="PANTHER" id="PTHR30163">
    <property type="entry name" value="MEMBRANE-BOUND LYTIC MUREIN TRANSGLYCOSYLASE B"/>
    <property type="match status" value="1"/>
</dbReference>
<dbReference type="EMBL" id="RPEM01000003">
    <property type="protein sequence ID" value="TGD44242.1"/>
    <property type="molecule type" value="Genomic_DNA"/>
</dbReference>
<protein>
    <submittedName>
        <fullName evidence="3">Lytic murein transglycosylase</fullName>
    </submittedName>
</protein>
<keyword evidence="4" id="KW-1185">Reference proteome</keyword>
<evidence type="ECO:0000313" key="4">
    <source>
        <dbReference type="Proteomes" id="UP000297741"/>
    </source>
</evidence>
<gene>
    <name evidence="3" type="ORF">EEB11_06020</name>
</gene>
<accession>A0ABY2KNR1</accession>
<dbReference type="Gene3D" id="1.10.8.350">
    <property type="entry name" value="Bacterial muramidase"/>
    <property type="match status" value="1"/>
</dbReference>
<dbReference type="NCBIfam" id="TIGR02283">
    <property type="entry name" value="MltB_2"/>
    <property type="match status" value="1"/>
</dbReference>
<dbReference type="InterPro" id="IPR031304">
    <property type="entry name" value="SLT_2"/>
</dbReference>
<dbReference type="InterPro" id="IPR036365">
    <property type="entry name" value="PGBD-like_sf"/>
</dbReference>
<evidence type="ECO:0000259" key="1">
    <source>
        <dbReference type="Pfam" id="PF01471"/>
    </source>
</evidence>
<dbReference type="InterPro" id="IPR023346">
    <property type="entry name" value="Lysozyme-like_dom_sf"/>
</dbReference>
<dbReference type="InterPro" id="IPR036366">
    <property type="entry name" value="PGBDSf"/>
</dbReference>
<reference evidence="3 4" key="1">
    <citation type="submission" date="2018-11" db="EMBL/GenBank/DDBJ databases">
        <title>Tabrizicola sp. isolated from sediment of alpine lake.</title>
        <authorList>
            <person name="Liu Z."/>
        </authorList>
    </citation>
    <scope>NUCLEOTIDE SEQUENCE [LARGE SCALE GENOMIC DNA]</scope>
    <source>
        <strain evidence="3 4">DRYC-M-16</strain>
    </source>
</reference>
<dbReference type="InterPro" id="IPR011970">
    <property type="entry name" value="MltB_2"/>
</dbReference>
<dbReference type="Pfam" id="PF01471">
    <property type="entry name" value="PG_binding_1"/>
    <property type="match status" value="1"/>
</dbReference>
<dbReference type="Proteomes" id="UP000297741">
    <property type="component" value="Unassembled WGS sequence"/>
</dbReference>
<dbReference type="InterPro" id="IPR002477">
    <property type="entry name" value="Peptidoglycan-bd-like"/>
</dbReference>
<proteinExistence type="predicted"/>